<evidence type="ECO:0000256" key="6">
    <source>
        <dbReference type="ARBA" id="ARBA00023180"/>
    </source>
</evidence>
<dbReference type="GO" id="GO:0016020">
    <property type="term" value="C:membrane"/>
    <property type="evidence" value="ECO:0007669"/>
    <property type="project" value="UniProtKB-SubCell"/>
</dbReference>
<gene>
    <name evidence="9" type="ORF">fugu_009948</name>
</gene>
<dbReference type="PANTHER" id="PTHR23277:SF108">
    <property type="entry name" value="FASCICLIN-3"/>
    <property type="match status" value="1"/>
</dbReference>
<dbReference type="InterPro" id="IPR051427">
    <property type="entry name" value="Nectin/Nectin-like"/>
</dbReference>
<comment type="subcellular location">
    <subcellularLocation>
        <location evidence="1">Membrane</location>
    </subcellularLocation>
</comment>
<dbReference type="SUPFAM" id="SSF48726">
    <property type="entry name" value="Immunoglobulin"/>
    <property type="match status" value="2"/>
</dbReference>
<evidence type="ECO:0000259" key="8">
    <source>
        <dbReference type="PROSITE" id="PS50835"/>
    </source>
</evidence>
<keyword evidence="3" id="KW-0677">Repeat</keyword>
<keyword evidence="10" id="KW-1185">Reference proteome</keyword>
<feature type="domain" description="Ig-like" evidence="8">
    <location>
        <begin position="135"/>
        <end position="210"/>
    </location>
</feature>
<evidence type="ECO:0000256" key="3">
    <source>
        <dbReference type="ARBA" id="ARBA00022737"/>
    </source>
</evidence>
<dbReference type="GO" id="GO:0007156">
    <property type="term" value="P:homophilic cell adhesion via plasma membrane adhesion molecules"/>
    <property type="evidence" value="ECO:0007669"/>
    <property type="project" value="TreeGrafter"/>
</dbReference>
<dbReference type="InterPro" id="IPR007110">
    <property type="entry name" value="Ig-like_dom"/>
</dbReference>
<dbReference type="InterPro" id="IPR013783">
    <property type="entry name" value="Ig-like_fold"/>
</dbReference>
<dbReference type="Pfam" id="PF07686">
    <property type="entry name" value="V-set"/>
    <property type="match status" value="1"/>
</dbReference>
<evidence type="ECO:0000256" key="7">
    <source>
        <dbReference type="SAM" id="Phobius"/>
    </source>
</evidence>
<evidence type="ECO:0000256" key="2">
    <source>
        <dbReference type="ARBA" id="ARBA00022729"/>
    </source>
</evidence>
<keyword evidence="4 7" id="KW-0472">Membrane</keyword>
<dbReference type="EMBL" id="SWLE01000002">
    <property type="protein sequence ID" value="TNN02461.1"/>
    <property type="molecule type" value="Genomic_DNA"/>
</dbReference>
<dbReference type="InterPro" id="IPR003599">
    <property type="entry name" value="Ig_sub"/>
</dbReference>
<evidence type="ECO:0000256" key="1">
    <source>
        <dbReference type="ARBA" id="ARBA00004370"/>
    </source>
</evidence>
<dbReference type="InterPro" id="IPR013106">
    <property type="entry name" value="Ig_V-set"/>
</dbReference>
<evidence type="ECO:0000313" key="10">
    <source>
        <dbReference type="Proteomes" id="UP000516260"/>
    </source>
</evidence>
<dbReference type="SMART" id="SM00409">
    <property type="entry name" value="IG"/>
    <property type="match status" value="2"/>
</dbReference>
<reference evidence="9 10" key="1">
    <citation type="submission" date="2019-04" db="EMBL/GenBank/DDBJ databases">
        <title>The sequence and de novo assembly of Takifugu bimaculatus genome using PacBio and Hi-C technologies.</title>
        <authorList>
            <person name="Xu P."/>
            <person name="Liu B."/>
            <person name="Zhou Z."/>
        </authorList>
    </citation>
    <scope>NUCLEOTIDE SEQUENCE [LARGE SCALE GENOMIC DNA]</scope>
    <source>
        <strain evidence="9">TB-2018</strain>
        <tissue evidence="9">Muscle</tissue>
    </source>
</reference>
<evidence type="ECO:0000313" key="9">
    <source>
        <dbReference type="EMBL" id="TNN02461.1"/>
    </source>
</evidence>
<proteinExistence type="predicted"/>
<dbReference type="PANTHER" id="PTHR23277">
    <property type="entry name" value="NECTIN-RELATED"/>
    <property type="match status" value="1"/>
</dbReference>
<dbReference type="GO" id="GO:0005912">
    <property type="term" value="C:adherens junction"/>
    <property type="evidence" value="ECO:0007669"/>
    <property type="project" value="TreeGrafter"/>
</dbReference>
<keyword evidence="2" id="KW-0732">Signal</keyword>
<name>A0A4Z2CE73_9TELE</name>
<keyword evidence="7" id="KW-1133">Transmembrane helix</keyword>
<keyword evidence="5" id="KW-1015">Disulfide bond</keyword>
<keyword evidence="6" id="KW-0325">Glycoprotein</keyword>
<dbReference type="AlphaFoldDB" id="A0A4Z2CE73"/>
<protein>
    <recommendedName>
        <fullName evidence="8">Ig-like domain-containing protein</fullName>
    </recommendedName>
</protein>
<evidence type="ECO:0000256" key="5">
    <source>
        <dbReference type="ARBA" id="ARBA00023157"/>
    </source>
</evidence>
<dbReference type="InterPro" id="IPR036179">
    <property type="entry name" value="Ig-like_dom_sf"/>
</dbReference>
<dbReference type="PROSITE" id="PS50835">
    <property type="entry name" value="IG_LIKE"/>
    <property type="match status" value="2"/>
</dbReference>
<dbReference type="GO" id="GO:0007157">
    <property type="term" value="P:heterophilic cell-cell adhesion via plasma membrane cell adhesion molecules"/>
    <property type="evidence" value="ECO:0007669"/>
    <property type="project" value="TreeGrafter"/>
</dbReference>
<keyword evidence="7" id="KW-0812">Transmembrane</keyword>
<comment type="caution">
    <text evidence="9">The sequence shown here is derived from an EMBL/GenBank/DDBJ whole genome shotgun (WGS) entry which is preliminary data.</text>
</comment>
<feature type="domain" description="Ig-like" evidence="8">
    <location>
        <begin position="1"/>
        <end position="108"/>
    </location>
</feature>
<dbReference type="Proteomes" id="UP000516260">
    <property type="component" value="Chromosome 10"/>
</dbReference>
<accession>A0A4Z2CE73</accession>
<feature type="transmembrane region" description="Helical" evidence="7">
    <location>
        <begin position="266"/>
        <end position="287"/>
    </location>
</feature>
<evidence type="ECO:0000256" key="4">
    <source>
        <dbReference type="ARBA" id="ARBA00023136"/>
    </source>
</evidence>
<sequence length="374" mass="41491">MVLVAKSQDTVIAVLDRDTVLHCADSEVNLESCHRVRWVKYSEHARQILLSKPKTLNFPDAERVEWRPDGKRNLSLWLTRVQPSDTGLYSCEIWRGWDRVNIRNTSLTFKGEIYCNPQHSFVDKPCALKRNAPLPECSGLPAVRAVKGASVNLTCPLDDKMATLPGPINVSWVMLKVAKPLPIASERAEVNGTSLSFRSVVGKDASWYRCNYTLGDGHRCYDINLQVQGQVLSHYEDSELSSTPVMESREQEDEEVMEVQQSIKPLAAALTAIVVAMAAAAAGFFMYRRRKSHAAAPGAQAFEAGLKASLPQSCGNSSVTVRSLPTGAPTSSYDEYENTDYAVYKHSSIYQEAAQVSLLKYCKNITFGFMSQEV</sequence>
<dbReference type="Gene3D" id="2.60.40.10">
    <property type="entry name" value="Immunoglobulins"/>
    <property type="match status" value="2"/>
</dbReference>
<organism evidence="9 10">
    <name type="scientific">Takifugu bimaculatus</name>
    <dbReference type="NCBI Taxonomy" id="433685"/>
    <lineage>
        <taxon>Eukaryota</taxon>
        <taxon>Metazoa</taxon>
        <taxon>Chordata</taxon>
        <taxon>Craniata</taxon>
        <taxon>Vertebrata</taxon>
        <taxon>Euteleostomi</taxon>
        <taxon>Actinopterygii</taxon>
        <taxon>Neopterygii</taxon>
        <taxon>Teleostei</taxon>
        <taxon>Neoteleostei</taxon>
        <taxon>Acanthomorphata</taxon>
        <taxon>Eupercaria</taxon>
        <taxon>Tetraodontiformes</taxon>
        <taxon>Tetradontoidea</taxon>
        <taxon>Tetraodontidae</taxon>
        <taxon>Takifugu</taxon>
    </lineage>
</organism>